<comment type="catalytic activity">
    <reaction evidence="8">
        <text>A + NADH + H(+) = AH2 + NAD(+)</text>
        <dbReference type="Rhea" id="RHEA:11356"/>
        <dbReference type="ChEBI" id="CHEBI:13193"/>
        <dbReference type="ChEBI" id="CHEBI:15378"/>
        <dbReference type="ChEBI" id="CHEBI:17499"/>
        <dbReference type="ChEBI" id="CHEBI:57540"/>
        <dbReference type="ChEBI" id="CHEBI:57945"/>
    </reaction>
</comment>
<keyword evidence="7" id="KW-0520">NAD</keyword>
<gene>
    <name evidence="11" type="ORF">SAMN05216387_104216</name>
</gene>
<feature type="domain" description="Mitochondrial apoptosis-inducing factor C-terminal" evidence="10">
    <location>
        <begin position="340"/>
        <end position="376"/>
    </location>
</feature>
<dbReference type="PRINTS" id="PR00368">
    <property type="entry name" value="FADPNR"/>
</dbReference>
<organism evidence="11 12">
    <name type="scientific">Nitrosovibrio tenuis</name>
    <dbReference type="NCBI Taxonomy" id="1233"/>
    <lineage>
        <taxon>Bacteria</taxon>
        <taxon>Pseudomonadati</taxon>
        <taxon>Pseudomonadota</taxon>
        <taxon>Betaproteobacteria</taxon>
        <taxon>Nitrosomonadales</taxon>
        <taxon>Nitrosomonadaceae</taxon>
        <taxon>Nitrosovibrio</taxon>
    </lineage>
</organism>
<dbReference type="RefSeq" id="WP_090828430.1">
    <property type="nucleotide sequence ID" value="NZ_FOBH01000004.1"/>
</dbReference>
<dbReference type="GO" id="GO:0005737">
    <property type="term" value="C:cytoplasm"/>
    <property type="evidence" value="ECO:0007669"/>
    <property type="project" value="TreeGrafter"/>
</dbReference>
<name>A0A1H7M009_9PROT</name>
<evidence type="ECO:0000256" key="3">
    <source>
        <dbReference type="ARBA" id="ARBA00022703"/>
    </source>
</evidence>
<dbReference type="GO" id="GO:0071949">
    <property type="term" value="F:FAD binding"/>
    <property type="evidence" value="ECO:0007669"/>
    <property type="project" value="TreeGrafter"/>
</dbReference>
<evidence type="ECO:0000259" key="9">
    <source>
        <dbReference type="Pfam" id="PF07992"/>
    </source>
</evidence>
<proteinExistence type="predicted"/>
<dbReference type="STRING" id="1233.SAMN05216387_104216"/>
<accession>A0A1H7M009</accession>
<keyword evidence="4" id="KW-0274">FAD</keyword>
<comment type="cofactor">
    <cofactor evidence="1">
        <name>FAD</name>
        <dbReference type="ChEBI" id="CHEBI:57692"/>
    </cofactor>
</comment>
<evidence type="ECO:0000313" key="11">
    <source>
        <dbReference type="EMBL" id="SEL04610.1"/>
    </source>
</evidence>
<keyword evidence="12" id="KW-1185">Reference proteome</keyword>
<dbReference type="SUPFAM" id="SSF51905">
    <property type="entry name" value="FAD/NAD(P)-binding domain"/>
    <property type="match status" value="1"/>
</dbReference>
<evidence type="ECO:0000313" key="12">
    <source>
        <dbReference type="Proteomes" id="UP000198620"/>
    </source>
</evidence>
<feature type="domain" description="FAD/NAD(P)-binding" evidence="9">
    <location>
        <begin position="5"/>
        <end position="290"/>
    </location>
</feature>
<dbReference type="PRINTS" id="PR00411">
    <property type="entry name" value="PNDRDTASEI"/>
</dbReference>
<dbReference type="Proteomes" id="UP000198620">
    <property type="component" value="Unassembled WGS sequence"/>
</dbReference>
<dbReference type="SMART" id="SM01353">
    <property type="entry name" value="AIF_C"/>
    <property type="match status" value="1"/>
</dbReference>
<keyword evidence="6" id="KW-0560">Oxidoreductase</keyword>
<dbReference type="Pfam" id="PF07992">
    <property type="entry name" value="Pyr_redox_2"/>
    <property type="match status" value="1"/>
</dbReference>
<evidence type="ECO:0000256" key="1">
    <source>
        <dbReference type="ARBA" id="ARBA00001974"/>
    </source>
</evidence>
<dbReference type="InterPro" id="IPR036188">
    <property type="entry name" value="FAD/NAD-bd_sf"/>
</dbReference>
<dbReference type="AlphaFoldDB" id="A0A1H7M009"/>
<dbReference type="GO" id="GO:0016174">
    <property type="term" value="F:NAD(P)H oxidase H2O2-forming activity"/>
    <property type="evidence" value="ECO:0007669"/>
    <property type="project" value="TreeGrafter"/>
</dbReference>
<keyword evidence="2" id="KW-0285">Flavoprotein</keyword>
<dbReference type="InterPro" id="IPR050446">
    <property type="entry name" value="FAD-oxidoreductase/Apoptosis"/>
</dbReference>
<dbReference type="OrthoDB" id="9769238at2"/>
<dbReference type="InterPro" id="IPR016156">
    <property type="entry name" value="FAD/NAD-linked_Rdtase_dimer_sf"/>
</dbReference>
<dbReference type="SUPFAM" id="SSF55424">
    <property type="entry name" value="FAD/NAD-linked reductases, dimerisation (C-terminal) domain"/>
    <property type="match status" value="1"/>
</dbReference>
<evidence type="ECO:0000256" key="8">
    <source>
        <dbReference type="ARBA" id="ARBA00047786"/>
    </source>
</evidence>
<evidence type="ECO:0000259" key="10">
    <source>
        <dbReference type="Pfam" id="PF14721"/>
    </source>
</evidence>
<dbReference type="Gene3D" id="3.30.390.30">
    <property type="match status" value="1"/>
</dbReference>
<keyword evidence="5" id="KW-0809">Transit peptide</keyword>
<dbReference type="Gene3D" id="3.50.50.60">
    <property type="entry name" value="FAD/NAD(P)-binding domain"/>
    <property type="match status" value="2"/>
</dbReference>
<dbReference type="InterPro" id="IPR023753">
    <property type="entry name" value="FAD/NAD-binding_dom"/>
</dbReference>
<dbReference type="EMBL" id="FOBH01000004">
    <property type="protein sequence ID" value="SEL04610.1"/>
    <property type="molecule type" value="Genomic_DNA"/>
</dbReference>
<dbReference type="GO" id="GO:0033108">
    <property type="term" value="P:mitochondrial respiratory chain complex assembly"/>
    <property type="evidence" value="ECO:0007669"/>
    <property type="project" value="TreeGrafter"/>
</dbReference>
<dbReference type="PANTHER" id="PTHR43557">
    <property type="entry name" value="APOPTOSIS-INDUCING FACTOR 1"/>
    <property type="match status" value="1"/>
</dbReference>
<reference evidence="11 12" key="1">
    <citation type="submission" date="2016-10" db="EMBL/GenBank/DDBJ databases">
        <authorList>
            <person name="de Groot N.N."/>
        </authorList>
    </citation>
    <scope>NUCLEOTIDE SEQUENCE [LARGE SCALE GENOMIC DNA]</scope>
    <source>
        <strain evidence="11 12">Nv1</strain>
    </source>
</reference>
<evidence type="ECO:0000256" key="2">
    <source>
        <dbReference type="ARBA" id="ARBA00022630"/>
    </source>
</evidence>
<evidence type="ECO:0000256" key="5">
    <source>
        <dbReference type="ARBA" id="ARBA00022946"/>
    </source>
</evidence>
<dbReference type="Pfam" id="PF14721">
    <property type="entry name" value="AIF_C"/>
    <property type="match status" value="2"/>
</dbReference>
<protein>
    <submittedName>
        <fullName evidence="11">Apoptosis-inducing factor, C-term</fullName>
    </submittedName>
</protein>
<dbReference type="GO" id="GO:0046983">
    <property type="term" value="F:protein dimerization activity"/>
    <property type="evidence" value="ECO:0007669"/>
    <property type="project" value="InterPro"/>
</dbReference>
<sequence length="392" mass="43068">MKHHKYLIVGGGMTADSAIHGIRKIDQDGAIAMICEERHLPYDRPPLTKSLWKGAPFESIWRSAHGLNVAMHLGKKVVAVDPSKKTATDDAGNVYTYEKLLLATGGVVRRFPDLDDSIIYFRTADDYRRLRELSDHASDFVVIGGGFIGSEIAAALAMSDKRVTMIFPENAIGARVYPPALAEFLNSYYREKGVNVLASQTVQSVRNTGGKTVVTTVNGTEISVDGVVAGLGILPNTELAAQAGLAVDNGIVVDEFLRTSEPDIYAAGDVANFYSAILEKRMRVEHEDNANTMGELAGRNMAGQTDVYRHQPFFYSDLFDLGYEAVGELDPGLDIVEDWQEPFRKGVIYYLRDSRVRGVLLWNTWGQVPAATQLIADNAAHTRETLLGRITD</sequence>
<dbReference type="PANTHER" id="PTHR43557:SF4">
    <property type="entry name" value="APOPTOSIS-INDUCING FACTOR 1, MITOCHONDRIAL"/>
    <property type="match status" value="1"/>
</dbReference>
<dbReference type="GO" id="GO:0012501">
    <property type="term" value="P:programmed cell death"/>
    <property type="evidence" value="ECO:0007669"/>
    <property type="project" value="TreeGrafter"/>
</dbReference>
<feature type="domain" description="Mitochondrial apoptosis-inducing factor C-terminal" evidence="10">
    <location>
        <begin position="297"/>
        <end position="337"/>
    </location>
</feature>
<keyword evidence="3" id="KW-0053">Apoptosis</keyword>
<evidence type="ECO:0000256" key="6">
    <source>
        <dbReference type="ARBA" id="ARBA00023002"/>
    </source>
</evidence>
<evidence type="ECO:0000256" key="7">
    <source>
        <dbReference type="ARBA" id="ARBA00023027"/>
    </source>
</evidence>
<evidence type="ECO:0000256" key="4">
    <source>
        <dbReference type="ARBA" id="ARBA00022827"/>
    </source>
</evidence>
<dbReference type="InterPro" id="IPR029324">
    <property type="entry name" value="AIF_C"/>
</dbReference>